<gene>
    <name evidence="3" type="ORF">Pfra01_000505300</name>
</gene>
<feature type="region of interest" description="Disordered" evidence="1">
    <location>
        <begin position="53"/>
        <end position="82"/>
    </location>
</feature>
<name>A0A9W6X1V1_9STRA</name>
<organism evidence="3 4">
    <name type="scientific">Phytophthora fragariaefolia</name>
    <dbReference type="NCBI Taxonomy" id="1490495"/>
    <lineage>
        <taxon>Eukaryota</taxon>
        <taxon>Sar</taxon>
        <taxon>Stramenopiles</taxon>
        <taxon>Oomycota</taxon>
        <taxon>Peronosporomycetes</taxon>
        <taxon>Peronosporales</taxon>
        <taxon>Peronosporaceae</taxon>
        <taxon>Phytophthora</taxon>
    </lineage>
</organism>
<accession>A0A9W6X1V1</accession>
<dbReference type="InterPro" id="IPR012337">
    <property type="entry name" value="RNaseH-like_sf"/>
</dbReference>
<dbReference type="PANTHER" id="PTHR37984">
    <property type="entry name" value="PROTEIN CBG26694"/>
    <property type="match status" value="1"/>
</dbReference>
<sequence length="396" mass="44422">METWPRNELFPVRRGWDASADMLAGQALQRQDGLDITGLDGIQSFRTLNRLGEIIRPRTDRPKTSSPERPTPPLADAERTTASMLPVTTRAASAHAAAPRTRTPEVLQELVAQRLRLDRVRTAEDKERWIANLKRYRPTEKSTGKGRPTIRGESPGNIIATYPFLVIAMDHMPASHKENTELLVWVDLDTDFVIVKANASRSAQKVTEAYAEAVLRRFGASEAIRHDREPGFMADFFKAFNKPIDHRQRATLAYRPQANGAAERMVQTVSRAVKMCIADVGQRDWDEYAERPGIRSQVGTHVARPAPRGRAETAGTPYQLFPIVSISKLKPVLEFPTRPVMQMTVPADGRFDFDEELLPEDSWNAQDLEDVFEAEKPWTCAKDALRGTAAHDESST</sequence>
<evidence type="ECO:0000313" key="3">
    <source>
        <dbReference type="EMBL" id="GMF26551.1"/>
    </source>
</evidence>
<dbReference type="SUPFAM" id="SSF53098">
    <property type="entry name" value="Ribonuclease H-like"/>
    <property type="match status" value="1"/>
</dbReference>
<reference evidence="3" key="1">
    <citation type="submission" date="2023-04" db="EMBL/GenBank/DDBJ databases">
        <title>Phytophthora fragariaefolia NBRC 109709.</title>
        <authorList>
            <person name="Ichikawa N."/>
            <person name="Sato H."/>
            <person name="Tonouchi N."/>
        </authorList>
    </citation>
    <scope>NUCLEOTIDE SEQUENCE</scope>
    <source>
        <strain evidence="3">NBRC 109709</strain>
    </source>
</reference>
<dbReference type="PROSITE" id="PS50994">
    <property type="entry name" value="INTEGRASE"/>
    <property type="match status" value="1"/>
</dbReference>
<comment type="caution">
    <text evidence="3">The sequence shown here is derived from an EMBL/GenBank/DDBJ whole genome shotgun (WGS) entry which is preliminary data.</text>
</comment>
<evidence type="ECO:0000313" key="4">
    <source>
        <dbReference type="Proteomes" id="UP001165121"/>
    </source>
</evidence>
<feature type="domain" description="Integrase catalytic" evidence="2">
    <location>
        <begin position="159"/>
        <end position="325"/>
    </location>
</feature>
<evidence type="ECO:0000256" key="1">
    <source>
        <dbReference type="SAM" id="MobiDB-lite"/>
    </source>
</evidence>
<dbReference type="Proteomes" id="UP001165121">
    <property type="component" value="Unassembled WGS sequence"/>
</dbReference>
<dbReference type="PANTHER" id="PTHR37984:SF5">
    <property type="entry name" value="PROTEIN NYNRIN-LIKE"/>
    <property type="match status" value="1"/>
</dbReference>
<protein>
    <submittedName>
        <fullName evidence="3">Unnamed protein product</fullName>
    </submittedName>
</protein>
<keyword evidence="4" id="KW-1185">Reference proteome</keyword>
<dbReference type="GO" id="GO:0003676">
    <property type="term" value="F:nucleic acid binding"/>
    <property type="evidence" value="ECO:0007669"/>
    <property type="project" value="InterPro"/>
</dbReference>
<dbReference type="InterPro" id="IPR050951">
    <property type="entry name" value="Retrovirus_Pol_polyprotein"/>
</dbReference>
<dbReference type="InterPro" id="IPR036397">
    <property type="entry name" value="RNaseH_sf"/>
</dbReference>
<evidence type="ECO:0000259" key="2">
    <source>
        <dbReference type="PROSITE" id="PS50994"/>
    </source>
</evidence>
<dbReference type="Gene3D" id="3.30.420.10">
    <property type="entry name" value="Ribonuclease H-like superfamily/Ribonuclease H"/>
    <property type="match status" value="1"/>
</dbReference>
<dbReference type="GO" id="GO:0015074">
    <property type="term" value="P:DNA integration"/>
    <property type="evidence" value="ECO:0007669"/>
    <property type="project" value="InterPro"/>
</dbReference>
<dbReference type="EMBL" id="BSXT01000402">
    <property type="protein sequence ID" value="GMF26551.1"/>
    <property type="molecule type" value="Genomic_DNA"/>
</dbReference>
<proteinExistence type="predicted"/>
<dbReference type="AlphaFoldDB" id="A0A9W6X1V1"/>
<dbReference type="InterPro" id="IPR001584">
    <property type="entry name" value="Integrase_cat-core"/>
</dbReference>
<feature type="compositionally biased region" description="Basic and acidic residues" evidence="1">
    <location>
        <begin position="53"/>
        <end position="63"/>
    </location>
</feature>